<dbReference type="Pfam" id="PF00629">
    <property type="entry name" value="MAM"/>
    <property type="match status" value="1"/>
</dbReference>
<dbReference type="PANTHER" id="PTHR23282">
    <property type="entry name" value="APICAL ENDOSOMAL GLYCOPROTEIN PRECURSOR"/>
    <property type="match status" value="1"/>
</dbReference>
<dbReference type="InterPro" id="IPR051560">
    <property type="entry name" value="MAM_domain-containing"/>
</dbReference>
<sequence>VVGAESPRDAIDVFSVDSRLLDSWGCSFQSDLCGMTPVVNDGSSWQRNNTLTQNPDASDNWYIALMGIGTSSLETPRLAHSETSPRCLSFYYYINGANPGALSVIPRYGSGEPGEAEWTQGRPQGDEWLSAYVDILFDEDVSVIIEGERLKQSDGIIAIDEMNFRYVSCDVYYPTDKPENECKSLHSLTNDFTLTHE</sequence>
<keyword evidence="3" id="KW-1185">Reference proteome</keyword>
<organism evidence="2 3">
    <name type="scientific">Halocaridina rubra</name>
    <name type="common">Hawaiian red shrimp</name>
    <dbReference type="NCBI Taxonomy" id="373956"/>
    <lineage>
        <taxon>Eukaryota</taxon>
        <taxon>Metazoa</taxon>
        <taxon>Ecdysozoa</taxon>
        <taxon>Arthropoda</taxon>
        <taxon>Crustacea</taxon>
        <taxon>Multicrustacea</taxon>
        <taxon>Malacostraca</taxon>
        <taxon>Eumalacostraca</taxon>
        <taxon>Eucarida</taxon>
        <taxon>Decapoda</taxon>
        <taxon>Pleocyemata</taxon>
        <taxon>Caridea</taxon>
        <taxon>Atyoidea</taxon>
        <taxon>Atyidae</taxon>
        <taxon>Halocaridina</taxon>
    </lineage>
</organism>
<dbReference type="SMART" id="SM00137">
    <property type="entry name" value="MAM"/>
    <property type="match status" value="1"/>
</dbReference>
<feature type="non-terminal residue" evidence="2">
    <location>
        <position position="1"/>
    </location>
</feature>
<dbReference type="EMBL" id="JAXCGZ010020109">
    <property type="protein sequence ID" value="KAK7065681.1"/>
    <property type="molecule type" value="Genomic_DNA"/>
</dbReference>
<dbReference type="CDD" id="cd06263">
    <property type="entry name" value="MAM"/>
    <property type="match status" value="1"/>
</dbReference>
<protein>
    <recommendedName>
        <fullName evidence="1">MAM domain-containing protein</fullName>
    </recommendedName>
</protein>
<evidence type="ECO:0000259" key="1">
    <source>
        <dbReference type="PROSITE" id="PS50060"/>
    </source>
</evidence>
<gene>
    <name evidence="2" type="ORF">SK128_025160</name>
</gene>
<dbReference type="GO" id="GO:0016020">
    <property type="term" value="C:membrane"/>
    <property type="evidence" value="ECO:0007669"/>
    <property type="project" value="InterPro"/>
</dbReference>
<accession>A0AAN8WKQ6</accession>
<reference evidence="2 3" key="1">
    <citation type="submission" date="2023-11" db="EMBL/GenBank/DDBJ databases">
        <title>Halocaridina rubra genome assembly.</title>
        <authorList>
            <person name="Smith C."/>
        </authorList>
    </citation>
    <scope>NUCLEOTIDE SEQUENCE [LARGE SCALE GENOMIC DNA]</scope>
    <source>
        <strain evidence="2">EP-1</strain>
        <tissue evidence="2">Whole</tissue>
    </source>
</reference>
<dbReference type="SUPFAM" id="SSF49899">
    <property type="entry name" value="Concanavalin A-like lectins/glucanases"/>
    <property type="match status" value="1"/>
</dbReference>
<dbReference type="AlphaFoldDB" id="A0AAN8WKQ6"/>
<dbReference type="InterPro" id="IPR000998">
    <property type="entry name" value="MAM_dom"/>
</dbReference>
<evidence type="ECO:0000313" key="3">
    <source>
        <dbReference type="Proteomes" id="UP001381693"/>
    </source>
</evidence>
<dbReference type="Proteomes" id="UP001381693">
    <property type="component" value="Unassembled WGS sequence"/>
</dbReference>
<feature type="domain" description="MAM" evidence="1">
    <location>
        <begin position="24"/>
        <end position="171"/>
    </location>
</feature>
<dbReference type="InterPro" id="IPR013320">
    <property type="entry name" value="ConA-like_dom_sf"/>
</dbReference>
<name>A0AAN8WKQ6_HALRR</name>
<dbReference type="PROSITE" id="PS50060">
    <property type="entry name" value="MAM_2"/>
    <property type="match status" value="1"/>
</dbReference>
<dbReference type="Gene3D" id="2.60.120.200">
    <property type="match status" value="1"/>
</dbReference>
<proteinExistence type="predicted"/>
<evidence type="ECO:0000313" key="2">
    <source>
        <dbReference type="EMBL" id="KAK7065681.1"/>
    </source>
</evidence>
<dbReference type="PANTHER" id="PTHR23282:SF101">
    <property type="entry name" value="MAM DOMAIN-CONTAINING PROTEIN"/>
    <property type="match status" value="1"/>
</dbReference>
<comment type="caution">
    <text evidence="2">The sequence shown here is derived from an EMBL/GenBank/DDBJ whole genome shotgun (WGS) entry which is preliminary data.</text>
</comment>